<accession>A0A7C4HDJ1</accession>
<dbReference type="Gene3D" id="3.40.1190.20">
    <property type="match status" value="1"/>
</dbReference>
<dbReference type="AlphaFoldDB" id="A0A7C4HDJ1"/>
<dbReference type="EMBL" id="DTBJ01000043">
    <property type="protein sequence ID" value="HGM58987.1"/>
    <property type="molecule type" value="Genomic_DNA"/>
</dbReference>
<gene>
    <name evidence="1" type="ORF">ENU14_05335</name>
</gene>
<proteinExistence type="predicted"/>
<organism evidence="1">
    <name type="scientific">Staphylothermus marinus</name>
    <dbReference type="NCBI Taxonomy" id="2280"/>
    <lineage>
        <taxon>Archaea</taxon>
        <taxon>Thermoproteota</taxon>
        <taxon>Thermoprotei</taxon>
        <taxon>Desulfurococcales</taxon>
        <taxon>Desulfurococcaceae</taxon>
        <taxon>Staphylothermus</taxon>
    </lineage>
</organism>
<dbReference type="SUPFAM" id="SSF53613">
    <property type="entry name" value="Ribokinase-like"/>
    <property type="match status" value="1"/>
</dbReference>
<protein>
    <recommendedName>
        <fullName evidence="2">Carbohydrate kinase PfkB domain-containing protein</fullName>
    </recommendedName>
</protein>
<dbReference type="InterPro" id="IPR029056">
    <property type="entry name" value="Ribokinase-like"/>
</dbReference>
<evidence type="ECO:0000313" key="1">
    <source>
        <dbReference type="EMBL" id="HGM58987.1"/>
    </source>
</evidence>
<sequence length="289" mass="33306">MKCLVIGNFTVDDLNGYLNKGGSSYYSSWSLAQLGCNVHVLTSISEKYRELYRELYSVINIWEYSCPSNPVFVIKNDKAIALKERGCRISLNKVIEVYSIVKPDLLLFTPVFNEVEFNEDFLNRVLKDSIVTGLEIHGLTRDIVDSEIVNKWSDDLFNIFKYFKIVHGNIYEYCFSNNFIEIISVLRDYSTKHGTCFQISMDEAGLYLIDRGIVYYFKPANTHIVSKIGAGDVLLAVSSFYMSRRYNCLESTIRGFIASNYKMASRDSSWFNENCIEECVDKIEYTKLI</sequence>
<reference evidence="1" key="1">
    <citation type="journal article" date="2020" name="mSystems">
        <title>Genome- and Community-Level Interaction Insights into Carbon Utilization and Element Cycling Functions of Hydrothermarchaeota in Hydrothermal Sediment.</title>
        <authorList>
            <person name="Zhou Z."/>
            <person name="Liu Y."/>
            <person name="Xu W."/>
            <person name="Pan J."/>
            <person name="Luo Z.H."/>
            <person name="Li M."/>
        </authorList>
    </citation>
    <scope>NUCLEOTIDE SEQUENCE [LARGE SCALE GENOMIC DNA]</scope>
    <source>
        <strain evidence="1">SpSt-642</strain>
    </source>
</reference>
<evidence type="ECO:0008006" key="2">
    <source>
        <dbReference type="Google" id="ProtNLM"/>
    </source>
</evidence>
<comment type="caution">
    <text evidence="1">The sequence shown here is derived from an EMBL/GenBank/DDBJ whole genome shotgun (WGS) entry which is preliminary data.</text>
</comment>
<name>A0A7C4HDJ1_STAMA</name>